<dbReference type="Proteomes" id="UP000236290">
    <property type="component" value="Unassembled WGS sequence"/>
</dbReference>
<evidence type="ECO:0000313" key="3">
    <source>
        <dbReference type="Proteomes" id="UP000236290"/>
    </source>
</evidence>
<evidence type="ECO:0000256" key="1">
    <source>
        <dbReference type="SAM" id="Coils"/>
    </source>
</evidence>
<accession>A0A2K0UP94</accession>
<proteinExistence type="predicted"/>
<dbReference type="AlphaFoldDB" id="A0A2K0UP94"/>
<protein>
    <submittedName>
        <fullName evidence="2">Uncharacterized protein</fullName>
    </submittedName>
</protein>
<name>A0A2K0UP94_TRIHA</name>
<organism evidence="2 3">
    <name type="scientific">Trichoderma harzianum</name>
    <name type="common">Hypocrea lixii</name>
    <dbReference type="NCBI Taxonomy" id="5544"/>
    <lineage>
        <taxon>Eukaryota</taxon>
        <taxon>Fungi</taxon>
        <taxon>Dikarya</taxon>
        <taxon>Ascomycota</taxon>
        <taxon>Pezizomycotina</taxon>
        <taxon>Sordariomycetes</taxon>
        <taxon>Hypocreomycetidae</taxon>
        <taxon>Hypocreales</taxon>
        <taxon>Hypocreaceae</taxon>
        <taxon>Trichoderma</taxon>
    </lineage>
</organism>
<dbReference type="EMBL" id="MTYI01000006">
    <property type="protein sequence ID" value="PNP59606.1"/>
    <property type="molecule type" value="Genomic_DNA"/>
</dbReference>
<sequence length="63" mass="7597">MSAKDIERLEGLVATLQAKVEKHQQQLSQTRGELQQVQQNQNFQLYFLQVQFWHLQQMQQRQL</sequence>
<reference evidence="2 3" key="1">
    <citation type="submission" date="2017-02" db="EMBL/GenBank/DDBJ databases">
        <title>Genomes of Trichoderma spp. with biocontrol activity.</title>
        <authorList>
            <person name="Gardiner D."/>
            <person name="Kazan K."/>
            <person name="Vos C."/>
            <person name="Harvey P."/>
        </authorList>
    </citation>
    <scope>NUCLEOTIDE SEQUENCE [LARGE SCALE GENOMIC DNA]</scope>
    <source>
        <strain evidence="2 3">Tr1</strain>
    </source>
</reference>
<evidence type="ECO:0000313" key="2">
    <source>
        <dbReference type="EMBL" id="PNP59606.1"/>
    </source>
</evidence>
<comment type="caution">
    <text evidence="2">The sequence shown here is derived from an EMBL/GenBank/DDBJ whole genome shotgun (WGS) entry which is preliminary data.</text>
</comment>
<keyword evidence="1" id="KW-0175">Coiled coil</keyword>
<gene>
    <name evidence="2" type="ORF">THARTR1_00779</name>
</gene>
<feature type="coiled-coil region" evidence="1">
    <location>
        <begin position="6"/>
        <end position="40"/>
    </location>
</feature>